<keyword evidence="1" id="KW-0472">Membrane</keyword>
<reference evidence="2 3" key="1">
    <citation type="submission" date="2021-03" db="EMBL/GenBank/DDBJ databases">
        <title>Complete genome of Polaribacter_sp.SM13.</title>
        <authorList>
            <person name="Jeong S.W."/>
            <person name="Bae J.W."/>
        </authorList>
    </citation>
    <scope>NUCLEOTIDE SEQUENCE [LARGE SCALE GENOMIC DNA]</scope>
    <source>
        <strain evidence="2 3">SM13</strain>
    </source>
</reference>
<dbReference type="AlphaFoldDB" id="A0A975CVD3"/>
<feature type="transmembrane region" description="Helical" evidence="1">
    <location>
        <begin position="81"/>
        <end position="97"/>
    </location>
</feature>
<feature type="transmembrane region" description="Helical" evidence="1">
    <location>
        <begin position="58"/>
        <end position="75"/>
    </location>
</feature>
<dbReference type="EMBL" id="CP071869">
    <property type="protein sequence ID" value="QTE24281.1"/>
    <property type="molecule type" value="Genomic_DNA"/>
</dbReference>
<dbReference type="Pfam" id="PF13630">
    <property type="entry name" value="SdpI"/>
    <property type="match status" value="1"/>
</dbReference>
<keyword evidence="1" id="KW-1133">Transmembrane helix</keyword>
<proteinExistence type="predicted"/>
<name>A0A975CVD3_9FLAO</name>
<keyword evidence="3" id="KW-1185">Reference proteome</keyword>
<sequence length="115" mass="13055">MNPLTYILTTNGLLFLISIIFWKFPPKKINAIYGYRTAKAMQNQKIWNFANSVFNKNLLIYSGISLLAGLVFATYATKALSWQPMVLVLLSILVSIIKTERALNDNFTDEGKFKS</sequence>
<evidence type="ECO:0000256" key="1">
    <source>
        <dbReference type="SAM" id="Phobius"/>
    </source>
</evidence>
<accession>A0A975CVD3</accession>
<dbReference type="RefSeq" id="WP_208080253.1">
    <property type="nucleotide sequence ID" value="NZ_CP071869.1"/>
</dbReference>
<evidence type="ECO:0000313" key="3">
    <source>
        <dbReference type="Proteomes" id="UP000663920"/>
    </source>
</evidence>
<protein>
    <submittedName>
        <fullName evidence="2">SdpI family protein</fullName>
    </submittedName>
</protein>
<dbReference type="InterPro" id="IPR025962">
    <property type="entry name" value="SdpI/YhfL"/>
</dbReference>
<feature type="transmembrane region" description="Helical" evidence="1">
    <location>
        <begin position="6"/>
        <end position="24"/>
    </location>
</feature>
<dbReference type="Proteomes" id="UP000663920">
    <property type="component" value="Chromosome"/>
</dbReference>
<organism evidence="2 3">
    <name type="scientific">Polaribacter cellanae</name>
    <dbReference type="NCBI Taxonomy" id="2818493"/>
    <lineage>
        <taxon>Bacteria</taxon>
        <taxon>Pseudomonadati</taxon>
        <taxon>Bacteroidota</taxon>
        <taxon>Flavobacteriia</taxon>
        <taxon>Flavobacteriales</taxon>
        <taxon>Flavobacteriaceae</taxon>
    </lineage>
</organism>
<dbReference type="KEGG" id="pcea:J3359_08480"/>
<keyword evidence="1" id="KW-0812">Transmembrane</keyword>
<gene>
    <name evidence="2" type="ORF">J3359_08480</name>
</gene>
<evidence type="ECO:0000313" key="2">
    <source>
        <dbReference type="EMBL" id="QTE24281.1"/>
    </source>
</evidence>